<comment type="subcellular location">
    <subcellularLocation>
        <location evidence="1">Cell membrane</location>
        <topology evidence="1">Multi-pass membrane protein</topology>
    </subcellularLocation>
</comment>
<dbReference type="PANTHER" id="PTHR23531">
    <property type="entry name" value="QUINOLENE RESISTANCE PROTEIN NORA"/>
    <property type="match status" value="1"/>
</dbReference>
<evidence type="ECO:0000256" key="2">
    <source>
        <dbReference type="ARBA" id="ARBA00022692"/>
    </source>
</evidence>
<feature type="transmembrane region" description="Helical" evidence="5">
    <location>
        <begin position="290"/>
        <end position="312"/>
    </location>
</feature>
<feature type="transmembrane region" description="Helical" evidence="5">
    <location>
        <begin position="237"/>
        <end position="259"/>
    </location>
</feature>
<evidence type="ECO:0000313" key="7">
    <source>
        <dbReference type="EMBL" id="KAA9159030.1"/>
    </source>
</evidence>
<dbReference type="InterPro" id="IPR011701">
    <property type="entry name" value="MFS"/>
</dbReference>
<dbReference type="Pfam" id="PF07690">
    <property type="entry name" value="MFS_1"/>
    <property type="match status" value="1"/>
</dbReference>
<dbReference type="RefSeq" id="WP_144756361.1">
    <property type="nucleotide sequence ID" value="NZ_VMNW02000031.1"/>
</dbReference>
<keyword evidence="2 5" id="KW-0812">Transmembrane</keyword>
<dbReference type="PANTHER" id="PTHR23531:SF1">
    <property type="entry name" value="QUINOLENE RESISTANCE PROTEIN NORA"/>
    <property type="match status" value="1"/>
</dbReference>
<keyword evidence="4 5" id="KW-0472">Membrane</keyword>
<feature type="transmembrane region" description="Helical" evidence="5">
    <location>
        <begin position="384"/>
        <end position="402"/>
    </location>
</feature>
<dbReference type="GO" id="GO:0022857">
    <property type="term" value="F:transmembrane transporter activity"/>
    <property type="evidence" value="ECO:0007669"/>
    <property type="project" value="InterPro"/>
</dbReference>
<dbReference type="InterPro" id="IPR020846">
    <property type="entry name" value="MFS_dom"/>
</dbReference>
<reference evidence="7" key="1">
    <citation type="submission" date="2019-09" db="EMBL/GenBank/DDBJ databases">
        <authorList>
            <person name="Teo W.F.A."/>
            <person name="Duangmal K."/>
        </authorList>
    </citation>
    <scope>NUCLEOTIDE SEQUENCE [LARGE SCALE GENOMIC DNA]</scope>
    <source>
        <strain evidence="7">K81G1</strain>
    </source>
</reference>
<keyword evidence="8" id="KW-1185">Reference proteome</keyword>
<feature type="transmembrane region" description="Helical" evidence="5">
    <location>
        <begin position="265"/>
        <end position="283"/>
    </location>
</feature>
<feature type="domain" description="Major facilitator superfamily (MFS) profile" evidence="6">
    <location>
        <begin position="24"/>
        <end position="407"/>
    </location>
</feature>
<dbReference type="Proteomes" id="UP000319769">
    <property type="component" value="Unassembled WGS sequence"/>
</dbReference>
<feature type="transmembrane region" description="Helical" evidence="5">
    <location>
        <begin position="55"/>
        <end position="74"/>
    </location>
</feature>
<name>A0A5N0V337_9PSEU</name>
<dbReference type="OrthoDB" id="9793136at2"/>
<dbReference type="PROSITE" id="PS50850">
    <property type="entry name" value="MFS"/>
    <property type="match status" value="1"/>
</dbReference>
<organism evidence="7 8">
    <name type="scientific">Amycolatopsis acidicola</name>
    <dbReference type="NCBI Taxonomy" id="2596893"/>
    <lineage>
        <taxon>Bacteria</taxon>
        <taxon>Bacillati</taxon>
        <taxon>Actinomycetota</taxon>
        <taxon>Actinomycetes</taxon>
        <taxon>Pseudonocardiales</taxon>
        <taxon>Pseudonocardiaceae</taxon>
        <taxon>Amycolatopsis</taxon>
    </lineage>
</organism>
<proteinExistence type="predicted"/>
<dbReference type="CDD" id="cd17489">
    <property type="entry name" value="MFS_YfcJ_like"/>
    <property type="match status" value="1"/>
</dbReference>
<dbReference type="SUPFAM" id="SSF103473">
    <property type="entry name" value="MFS general substrate transporter"/>
    <property type="match status" value="1"/>
</dbReference>
<protein>
    <submittedName>
        <fullName evidence="7">MFS transporter</fullName>
    </submittedName>
</protein>
<evidence type="ECO:0000256" key="5">
    <source>
        <dbReference type="SAM" id="Phobius"/>
    </source>
</evidence>
<evidence type="ECO:0000256" key="3">
    <source>
        <dbReference type="ARBA" id="ARBA00022989"/>
    </source>
</evidence>
<keyword evidence="3 5" id="KW-1133">Transmembrane helix</keyword>
<feature type="transmembrane region" description="Helical" evidence="5">
    <location>
        <begin position="21"/>
        <end position="49"/>
    </location>
</feature>
<dbReference type="InterPro" id="IPR036259">
    <property type="entry name" value="MFS_trans_sf"/>
</dbReference>
<evidence type="ECO:0000256" key="4">
    <source>
        <dbReference type="ARBA" id="ARBA00023136"/>
    </source>
</evidence>
<dbReference type="GO" id="GO:0005886">
    <property type="term" value="C:plasma membrane"/>
    <property type="evidence" value="ECO:0007669"/>
    <property type="project" value="UniProtKB-SubCell"/>
</dbReference>
<dbReference type="Gene3D" id="1.20.1250.20">
    <property type="entry name" value="MFS general substrate transporter like domains"/>
    <property type="match status" value="1"/>
</dbReference>
<evidence type="ECO:0000256" key="1">
    <source>
        <dbReference type="ARBA" id="ARBA00004651"/>
    </source>
</evidence>
<evidence type="ECO:0000313" key="8">
    <source>
        <dbReference type="Proteomes" id="UP000319769"/>
    </source>
</evidence>
<gene>
    <name evidence="7" type="ORF">FPZ12_020995</name>
</gene>
<dbReference type="InterPro" id="IPR052714">
    <property type="entry name" value="MFS_Exporter"/>
</dbReference>
<dbReference type="AlphaFoldDB" id="A0A5N0V337"/>
<feature type="transmembrane region" description="Helical" evidence="5">
    <location>
        <begin position="86"/>
        <end position="106"/>
    </location>
</feature>
<feature type="transmembrane region" description="Helical" evidence="5">
    <location>
        <begin position="357"/>
        <end position="378"/>
    </location>
</feature>
<sequence length="409" mass="43075">MTRGLAPGSPRAGAEGAGRIFTVPFVSLMVANGLLRICTFMLIALVPLYVVQRGFSTTVAGLTTTCYMLAAVLVRPLSGRLVDTRGRYIVMVLGALLYMVATGLYVPTLPVWALLAVRALQGLGFSFNGTAVTTLATDLIPEGRMAEGLGYLGIEQTVAQLFAPWFALTLLGAFGYRVAFSVVFALGVLNLLVRFPLRKIAVRLDRERRAAERARDETGAGPWWSRIVDEHAWRPSLIMFFLMFGGAAVNTFMAVHAIGHGIANAGLYYTASAVAVAVARLLVGRIERRFGAVWIIAPGITLIAAGLLGIAWSPGLPVLMAAGACYGLGFGSVQPGLNSMAVLSAARESRGLANSTFFMAMDLSQAIGAVALGALASAAGTGSVFVGAAAMAVLTFVLYFVLRARGFLS</sequence>
<dbReference type="EMBL" id="VMNW02000031">
    <property type="protein sequence ID" value="KAA9159030.1"/>
    <property type="molecule type" value="Genomic_DNA"/>
</dbReference>
<accession>A0A5N0V337</accession>
<feature type="transmembrane region" description="Helical" evidence="5">
    <location>
        <begin position="318"/>
        <end position="337"/>
    </location>
</feature>
<comment type="caution">
    <text evidence="7">The sequence shown here is derived from an EMBL/GenBank/DDBJ whole genome shotgun (WGS) entry which is preliminary data.</text>
</comment>
<evidence type="ECO:0000259" key="6">
    <source>
        <dbReference type="PROSITE" id="PS50850"/>
    </source>
</evidence>
<feature type="transmembrane region" description="Helical" evidence="5">
    <location>
        <begin position="174"/>
        <end position="193"/>
    </location>
</feature>